<dbReference type="EMBL" id="JABJXA010000139">
    <property type="protein sequence ID" value="MBB1261058.1"/>
    <property type="molecule type" value="Genomic_DNA"/>
</dbReference>
<keyword evidence="6" id="KW-1185">Reference proteome</keyword>
<accession>A0A5P0YRF8</accession>
<protein>
    <submittedName>
        <fullName evidence="5">CocE/NonD family hydrolase</fullName>
    </submittedName>
</protein>
<dbReference type="Pfam" id="PF02129">
    <property type="entry name" value="Peptidase_S15"/>
    <property type="match status" value="1"/>
</dbReference>
<dbReference type="InterPro" id="IPR005674">
    <property type="entry name" value="CocE/Ser_esterase"/>
</dbReference>
<dbReference type="InterPro" id="IPR029058">
    <property type="entry name" value="AB_hydrolase_fold"/>
</dbReference>
<evidence type="ECO:0000313" key="5">
    <source>
        <dbReference type="EMBL" id="MQS02903.1"/>
    </source>
</evidence>
<reference evidence="7" key="2">
    <citation type="submission" date="2020-05" db="EMBL/GenBank/DDBJ databases">
        <title>Classification of alakaliphilic streptomycetes isolated from an alkaline soil next to Lonar Crater, India and a proposal for the recognition of Streptomyces alkaliterrae sp. nov.</title>
        <authorList>
            <person name="Golinska P."/>
        </authorList>
    </citation>
    <scope>NUCLEOTIDE SEQUENCE [LARGE SCALE GENOMIC DNA]</scope>
    <source>
        <strain evidence="7">OF8</strain>
    </source>
</reference>
<evidence type="ECO:0000256" key="2">
    <source>
        <dbReference type="SAM" id="MobiDB-lite"/>
    </source>
</evidence>
<reference evidence="4" key="3">
    <citation type="journal article" name="Syst. Appl. Microbiol.">
        <title>Streptomyces alkaliterrae sp. nov., isolated from an alkaline soil, and emended descriptions of Streptomyces alkaliphilus, Streptomyces calidiresistens and Streptomyces durbertensis.</title>
        <authorList>
            <person name="Swiecimska M."/>
            <person name="Golinska P."/>
            <person name="Nouioui I."/>
            <person name="Wypij M."/>
            <person name="Rai M."/>
            <person name="Sangal V."/>
            <person name="Goodfellow M."/>
        </authorList>
    </citation>
    <scope>NUCLEOTIDE SEQUENCE</scope>
    <source>
        <strain evidence="4">OF8</strain>
    </source>
</reference>
<dbReference type="SUPFAM" id="SSF53474">
    <property type="entry name" value="alpha/beta-Hydrolases"/>
    <property type="match status" value="1"/>
</dbReference>
<dbReference type="EMBL" id="VJYK02000122">
    <property type="protein sequence ID" value="MQS02903.1"/>
    <property type="molecule type" value="Genomic_DNA"/>
</dbReference>
<dbReference type="Proteomes" id="UP000517765">
    <property type="component" value="Unassembled WGS sequence"/>
</dbReference>
<dbReference type="InterPro" id="IPR000383">
    <property type="entry name" value="Xaa-Pro-like_dom"/>
</dbReference>
<dbReference type="Gene3D" id="3.40.50.1820">
    <property type="entry name" value="alpha/beta hydrolase"/>
    <property type="match status" value="1"/>
</dbReference>
<evidence type="ECO:0000259" key="3">
    <source>
        <dbReference type="SMART" id="SM00939"/>
    </source>
</evidence>
<feature type="domain" description="Xaa-Pro dipeptidyl-peptidase C-terminal" evidence="3">
    <location>
        <begin position="293"/>
        <end position="496"/>
    </location>
</feature>
<dbReference type="SMART" id="SM00939">
    <property type="entry name" value="PepX_C"/>
    <property type="match status" value="1"/>
</dbReference>
<dbReference type="OrthoDB" id="5240615at2"/>
<dbReference type="Proteomes" id="UP000320857">
    <property type="component" value="Unassembled WGS sequence"/>
</dbReference>
<evidence type="ECO:0000313" key="7">
    <source>
        <dbReference type="Proteomes" id="UP000517765"/>
    </source>
</evidence>
<dbReference type="Gene3D" id="2.60.120.260">
    <property type="entry name" value="Galactose-binding domain-like"/>
    <property type="match status" value="1"/>
</dbReference>
<dbReference type="GO" id="GO:0008239">
    <property type="term" value="F:dipeptidyl-peptidase activity"/>
    <property type="evidence" value="ECO:0007669"/>
    <property type="project" value="InterPro"/>
</dbReference>
<dbReference type="NCBIfam" id="TIGR00976">
    <property type="entry name" value="CocE_NonD"/>
    <property type="match status" value="1"/>
</dbReference>
<keyword evidence="1 5" id="KW-0378">Hydrolase</keyword>
<name>A0A5P0YRF8_9ACTN</name>
<evidence type="ECO:0000313" key="6">
    <source>
        <dbReference type="Proteomes" id="UP000320857"/>
    </source>
</evidence>
<organism evidence="5 6">
    <name type="scientific">Streptomyces alkaliterrae</name>
    <dbReference type="NCBI Taxonomy" id="2213162"/>
    <lineage>
        <taxon>Bacteria</taxon>
        <taxon>Bacillati</taxon>
        <taxon>Actinomycetota</taxon>
        <taxon>Actinomycetes</taxon>
        <taxon>Kitasatosporales</taxon>
        <taxon>Streptomycetaceae</taxon>
        <taxon>Streptomyces</taxon>
    </lineage>
</organism>
<feature type="compositionally biased region" description="Polar residues" evidence="2">
    <location>
        <begin position="470"/>
        <end position="482"/>
    </location>
</feature>
<proteinExistence type="predicted"/>
<dbReference type="SUPFAM" id="SSF49785">
    <property type="entry name" value="Galactose-binding domain-like"/>
    <property type="match status" value="1"/>
</dbReference>
<feature type="region of interest" description="Disordered" evidence="2">
    <location>
        <begin position="463"/>
        <end position="486"/>
    </location>
</feature>
<dbReference type="AlphaFoldDB" id="A0A5P0YRF8"/>
<dbReference type="Pfam" id="PF08530">
    <property type="entry name" value="PepX_C"/>
    <property type="match status" value="1"/>
</dbReference>
<evidence type="ECO:0000313" key="4">
    <source>
        <dbReference type="EMBL" id="MBB1261058.1"/>
    </source>
</evidence>
<dbReference type="InterPro" id="IPR008979">
    <property type="entry name" value="Galactose-bd-like_sf"/>
</dbReference>
<feature type="region of interest" description="Disordered" evidence="2">
    <location>
        <begin position="1"/>
        <end position="23"/>
    </location>
</feature>
<sequence length="517" mass="54904">MTATPTTPARPRPSAARTHRVPAPDGALLATDVQLPAGPGPFTTVLIRTPYGRTGHRAELAGWARHGFAAVAQDVRGRHDSDGDWRPYTTEDRDGTATARWIRRRPWSDGRIVAAGGSYAAYCALTLALDAPGDARPDAVLAAVPVLGPAETAREPDGCERLYDRVGWWTAHGGRRVGDPSALADALTADPQLLDHLPVSDLPRRLGRPLPGWTALWEAPYGRLLDRAADATTPLLAVGGTHDTFTAETERLWSRWGGPTARLLIGPWGHGLTAQPGPDADPAHRLPLGPLYARWARAALADTLTPGHRGVVALGGSPLWLTTDSTAPGHALPLGGATGLRLLGGPRFTADPRRPVRSDELAVAPEPSDRALAATGPLPRPLDLFGPAEVRLRARSATPSADWVARLVALDPAGHAAPLATGIARRHHQPGGDAEFTVPLGRLARRLAAGTRLRLEIAGHHFPAHARNPHTGQDPLTATEQPPSERELIPEGSALLLPRLERGAFTASVDPVQEICR</sequence>
<reference evidence="5 6" key="1">
    <citation type="submission" date="2019-10" db="EMBL/GenBank/DDBJ databases">
        <title>Streptomyces sp. nov., a novel actinobacterium isolated from alkaline environment.</title>
        <authorList>
            <person name="Golinska P."/>
        </authorList>
    </citation>
    <scope>NUCLEOTIDE SEQUENCE [LARGE SCALE GENOMIC DNA]</scope>
    <source>
        <strain evidence="5 6">OF1</strain>
    </source>
</reference>
<comment type="caution">
    <text evidence="5">The sequence shown here is derived from an EMBL/GenBank/DDBJ whole genome shotgun (WGS) entry which is preliminary data.</text>
</comment>
<dbReference type="Gene3D" id="1.10.3020.10">
    <property type="entry name" value="alpha-amino acid ester hydrolase ( Helical cap domain)"/>
    <property type="match status" value="1"/>
</dbReference>
<dbReference type="RefSeq" id="WP_143648414.1">
    <property type="nucleotide sequence ID" value="NZ_JABJXA010000139.1"/>
</dbReference>
<dbReference type="InterPro" id="IPR013736">
    <property type="entry name" value="Xaa-Pro_dipept_C"/>
</dbReference>
<feature type="compositionally biased region" description="Low complexity" evidence="2">
    <location>
        <begin position="1"/>
        <end position="16"/>
    </location>
</feature>
<evidence type="ECO:0000256" key="1">
    <source>
        <dbReference type="ARBA" id="ARBA00022801"/>
    </source>
</evidence>
<gene>
    <name evidence="5" type="ORF">FNX44_013680</name>
    <name evidence="4" type="ORF">H3147_19840</name>
</gene>